<feature type="compositionally biased region" description="Basic and acidic residues" evidence="1">
    <location>
        <begin position="567"/>
        <end position="589"/>
    </location>
</feature>
<feature type="compositionally biased region" description="Basic and acidic residues" evidence="1">
    <location>
        <begin position="335"/>
        <end position="363"/>
    </location>
</feature>
<feature type="compositionally biased region" description="Polar residues" evidence="1">
    <location>
        <begin position="301"/>
        <end position="316"/>
    </location>
</feature>
<feature type="compositionally biased region" description="Polar residues" evidence="1">
    <location>
        <begin position="12"/>
        <end position="23"/>
    </location>
</feature>
<feature type="region of interest" description="Disordered" evidence="1">
    <location>
        <begin position="1"/>
        <end position="23"/>
    </location>
</feature>
<organism evidence="2 3">
    <name type="scientific">Pyrenophora teres f. teres</name>
    <dbReference type="NCBI Taxonomy" id="97479"/>
    <lineage>
        <taxon>Eukaryota</taxon>
        <taxon>Fungi</taxon>
        <taxon>Dikarya</taxon>
        <taxon>Ascomycota</taxon>
        <taxon>Pezizomycotina</taxon>
        <taxon>Dothideomycetes</taxon>
        <taxon>Pleosporomycetidae</taxon>
        <taxon>Pleosporales</taxon>
        <taxon>Pleosporineae</taxon>
        <taxon>Pleosporaceae</taxon>
        <taxon>Pyrenophora</taxon>
    </lineage>
</organism>
<evidence type="ECO:0000313" key="3">
    <source>
        <dbReference type="Proteomes" id="UP000472372"/>
    </source>
</evidence>
<feature type="region of interest" description="Disordered" evidence="1">
    <location>
        <begin position="414"/>
        <end position="452"/>
    </location>
</feature>
<dbReference type="AlphaFoldDB" id="A0A6S6VZY0"/>
<reference evidence="2" key="1">
    <citation type="submission" date="2021-02" db="EMBL/GenBank/DDBJ databases">
        <authorList>
            <person name="Syme A R."/>
            <person name="Syme A R."/>
            <person name="Moolhuijzen P."/>
        </authorList>
    </citation>
    <scope>NUCLEOTIDE SEQUENCE</scope>
    <source>
        <strain evidence="2">W1-1</strain>
    </source>
</reference>
<name>A0A6S6VZY0_9PLEO</name>
<gene>
    <name evidence="2" type="ORF">PTTW11_04719</name>
</gene>
<feature type="region of interest" description="Disordered" evidence="1">
    <location>
        <begin position="566"/>
        <end position="613"/>
    </location>
</feature>
<feature type="compositionally biased region" description="Acidic residues" evidence="1">
    <location>
        <begin position="590"/>
        <end position="606"/>
    </location>
</feature>
<accession>A0A6S6VZY0</accession>
<evidence type="ECO:0000256" key="1">
    <source>
        <dbReference type="SAM" id="MobiDB-lite"/>
    </source>
</evidence>
<evidence type="ECO:0000313" key="2">
    <source>
        <dbReference type="EMBL" id="CAE7031015.1"/>
    </source>
</evidence>
<feature type="compositionally biased region" description="Pro residues" evidence="1">
    <location>
        <begin position="432"/>
        <end position="446"/>
    </location>
</feature>
<sequence>MSNHVQPHTIYNRDNTLSNHRPHTNSFVSNYTQNTTLAQSFDTTNMPAFLHQMDTRRLHSSDMKRLVRILRHVPAPTDEGFERKEASYRKYTKEDIHNLPSRLRSSRLSFSSTNLCSMHKGLNHNLINDIWQWLRHEFEGAIGKFLYPLIMSNRLTAKQEWNVRQLEPVLEMWKVDFNLEASAPPDHEPISRGSQWKYQRDGCPACMMARIGSDEKVLFALFANMVGRFNTKSLTSTGGWNKTRSKRLRFIRYWVKATRDGDSILFQAGELGLKMKQLRREWKDEQRALLQSLDGTTVQGTPQTAVYRSSIDSQRPMTVKDAGRSYPQAHSSTHVNRDGLHKSAHSSSHDGKLGPEPRSHKVEPLSSAEKLGFELPRMRERVSGGPYDQQDVHPLLRQEPGIVPLLKTKLTTADSTCSVDTIRPTSTRRPTPEPYATPEPRLPSPPSRTSTIRPARNTAISKHTDKPVYNLHSSRPAHNSSIKTTSTFTTIASYSGGPSAVAHLYDPLDNPLYDAKTKEDRVEYYRRQLRPWLYEDPVKKVVKAESTALPLPRQMSMYSEFGNTEFDGGRFDGVDEELKKDEIGEWEKEVGEEDDDDEDGSDDEAEGSGKKGV</sequence>
<dbReference type="Proteomes" id="UP000472372">
    <property type="component" value="Chromosome 4"/>
</dbReference>
<protein>
    <submittedName>
        <fullName evidence="2">Uncharacterized protein</fullName>
    </submittedName>
</protein>
<proteinExistence type="predicted"/>
<feature type="region of interest" description="Disordered" evidence="1">
    <location>
        <begin position="301"/>
        <end position="373"/>
    </location>
</feature>
<dbReference type="EMBL" id="HG992980">
    <property type="protein sequence ID" value="CAE7031015.1"/>
    <property type="molecule type" value="Genomic_DNA"/>
</dbReference>